<comment type="similarity">
    <text evidence="3">Belongs to the MHC class I family.</text>
</comment>
<feature type="transmembrane region" description="Helical" evidence="4">
    <location>
        <begin position="293"/>
        <end position="315"/>
    </location>
</feature>
<evidence type="ECO:0000313" key="7">
    <source>
        <dbReference type="Proteomes" id="UP000314983"/>
    </source>
</evidence>
<keyword evidence="4" id="KW-0812">Transmembrane</keyword>
<dbReference type="InterPro" id="IPR003006">
    <property type="entry name" value="Ig/MHC_CS"/>
</dbReference>
<keyword evidence="7" id="KW-1185">Reference proteome</keyword>
<dbReference type="InterPro" id="IPR036179">
    <property type="entry name" value="Ig-like_dom_sf"/>
</dbReference>
<evidence type="ECO:0000259" key="5">
    <source>
        <dbReference type="PROSITE" id="PS50835"/>
    </source>
</evidence>
<dbReference type="InterPro" id="IPR007110">
    <property type="entry name" value="Ig-like_dom"/>
</dbReference>
<organism evidence="6 7">
    <name type="scientific">Electrophorus electricus</name>
    <name type="common">Electric eel</name>
    <name type="synonym">Gymnotus electricus</name>
    <dbReference type="NCBI Taxonomy" id="8005"/>
    <lineage>
        <taxon>Eukaryota</taxon>
        <taxon>Metazoa</taxon>
        <taxon>Chordata</taxon>
        <taxon>Craniata</taxon>
        <taxon>Vertebrata</taxon>
        <taxon>Euteleostomi</taxon>
        <taxon>Actinopterygii</taxon>
        <taxon>Neopterygii</taxon>
        <taxon>Teleostei</taxon>
        <taxon>Ostariophysi</taxon>
        <taxon>Gymnotiformes</taxon>
        <taxon>Gymnotoidei</taxon>
        <taxon>Gymnotidae</taxon>
        <taxon>Electrophorus</taxon>
    </lineage>
</organism>
<dbReference type="CDD" id="cd07698">
    <property type="entry name" value="IgC1_MHC_I_alpha3"/>
    <property type="match status" value="1"/>
</dbReference>
<sequence length="338" mass="38354">LTILSSQNCLRLLLSHSLKHISTGVTPGISFPEYTLVGLMDGEPFVYYDSNIGQMVPKAEWIEENEGTDYWSRETQIQRDFQEIFRTSVAVLMRRYNQTTGVHTFQSVIGCELDDDGTKRGYLRHGYDGEDFISLDLNTITWTAANAKAIITKQKWEVTPLLANFWKRYLDITCIEWIKKYIGYGRATLERKGRPPWTHCSLHTDSTSPVVCHATGFFPKEVMISWQKNGEDLHENMELRETLPNQDGTFQKRSILTVSPEELDKNDYTCVVHHMSNEGLTALCSVVREGSSLVIIGVLAVLLILSGFGAGLLMWRKMMCNGYRTVSAVGTVNGRWTH</sequence>
<dbReference type="Gene3D" id="3.30.500.10">
    <property type="entry name" value="MHC class I-like antigen recognition-like"/>
    <property type="match status" value="1"/>
</dbReference>
<evidence type="ECO:0000256" key="2">
    <source>
        <dbReference type="ARBA" id="ARBA00023319"/>
    </source>
</evidence>
<dbReference type="InterPro" id="IPR013783">
    <property type="entry name" value="Ig-like_fold"/>
</dbReference>
<dbReference type="InterPro" id="IPR003597">
    <property type="entry name" value="Ig_C1-set"/>
</dbReference>
<dbReference type="InterPro" id="IPR050208">
    <property type="entry name" value="MHC_class-I_related"/>
</dbReference>
<dbReference type="SMART" id="SM00407">
    <property type="entry name" value="IGc1"/>
    <property type="match status" value="1"/>
</dbReference>
<dbReference type="InterPro" id="IPR037055">
    <property type="entry name" value="MHC_I-like_Ag-recog_sf"/>
</dbReference>
<dbReference type="FunFam" id="3.30.500.10:FF:000001">
    <property type="entry name" value="H-2 class I histocompatibility antigen, alpha chain"/>
    <property type="match status" value="1"/>
</dbReference>
<proteinExistence type="inferred from homology"/>
<dbReference type="Ensembl" id="ENSEEET00000057822.1">
    <property type="protein sequence ID" value="ENSEEEP00000064112.1"/>
    <property type="gene ID" value="ENSEEEG00000003997.2"/>
</dbReference>
<accession>A0AAY5F520</accession>
<dbReference type="PRINTS" id="PR01638">
    <property type="entry name" value="MHCCLASSI"/>
</dbReference>
<dbReference type="PROSITE" id="PS50835">
    <property type="entry name" value="IG_LIKE"/>
    <property type="match status" value="1"/>
</dbReference>
<dbReference type="Proteomes" id="UP000314983">
    <property type="component" value="Chromosome 5"/>
</dbReference>
<dbReference type="Gene3D" id="2.60.40.10">
    <property type="entry name" value="Immunoglobulins"/>
    <property type="match status" value="1"/>
</dbReference>
<reference evidence="6" key="2">
    <citation type="submission" date="2025-08" db="UniProtKB">
        <authorList>
            <consortium name="Ensembl"/>
        </authorList>
    </citation>
    <scope>IDENTIFICATION</scope>
</reference>
<reference evidence="6 7" key="1">
    <citation type="submission" date="2020-05" db="EMBL/GenBank/DDBJ databases">
        <title>Electrophorus electricus (electric eel) genome, fEleEle1, primary haplotype.</title>
        <authorList>
            <person name="Myers G."/>
            <person name="Meyer A."/>
            <person name="Fedrigo O."/>
            <person name="Formenti G."/>
            <person name="Rhie A."/>
            <person name="Tracey A."/>
            <person name="Sims Y."/>
            <person name="Jarvis E.D."/>
        </authorList>
    </citation>
    <scope>NUCLEOTIDE SEQUENCE [LARGE SCALE GENOMIC DNA]</scope>
</reference>
<dbReference type="SUPFAM" id="SSF48726">
    <property type="entry name" value="Immunoglobulin"/>
    <property type="match status" value="1"/>
</dbReference>
<dbReference type="GeneTree" id="ENSGT01120000271828"/>
<evidence type="ECO:0000256" key="4">
    <source>
        <dbReference type="SAM" id="Phobius"/>
    </source>
</evidence>
<dbReference type="PANTHER" id="PTHR16675">
    <property type="entry name" value="MHC CLASS I-RELATED"/>
    <property type="match status" value="1"/>
</dbReference>
<evidence type="ECO:0000256" key="1">
    <source>
        <dbReference type="ARBA" id="ARBA00023180"/>
    </source>
</evidence>
<dbReference type="PANTHER" id="PTHR16675:SF237">
    <property type="entry name" value="MHC CLASS I ANTIGEN TRANSCRIPT VARIANT 1-RELATED"/>
    <property type="match status" value="1"/>
</dbReference>
<dbReference type="SUPFAM" id="SSF54452">
    <property type="entry name" value="MHC antigen-recognition domain"/>
    <property type="match status" value="1"/>
</dbReference>
<dbReference type="PROSITE" id="PS00290">
    <property type="entry name" value="IG_MHC"/>
    <property type="match status" value="1"/>
</dbReference>
<name>A0AAY5F520_ELEEL</name>
<dbReference type="Pfam" id="PF00129">
    <property type="entry name" value="MHC_I"/>
    <property type="match status" value="1"/>
</dbReference>
<keyword evidence="2" id="KW-0393">Immunoglobulin domain</keyword>
<evidence type="ECO:0000256" key="3">
    <source>
        <dbReference type="RuleBase" id="RU004439"/>
    </source>
</evidence>
<dbReference type="InterPro" id="IPR011162">
    <property type="entry name" value="MHC_I/II-like_Ag-recog"/>
</dbReference>
<reference evidence="6" key="3">
    <citation type="submission" date="2025-09" db="UniProtKB">
        <authorList>
            <consortium name="Ensembl"/>
        </authorList>
    </citation>
    <scope>IDENTIFICATION</scope>
</reference>
<dbReference type="AlphaFoldDB" id="A0AAY5F520"/>
<dbReference type="GO" id="GO:0005615">
    <property type="term" value="C:extracellular space"/>
    <property type="evidence" value="ECO:0007669"/>
    <property type="project" value="TreeGrafter"/>
</dbReference>
<dbReference type="GO" id="GO:0006955">
    <property type="term" value="P:immune response"/>
    <property type="evidence" value="ECO:0007669"/>
    <property type="project" value="TreeGrafter"/>
</dbReference>
<keyword evidence="4" id="KW-0472">Membrane</keyword>
<gene>
    <name evidence="6" type="primary">LOC113591578</name>
</gene>
<dbReference type="InterPro" id="IPR001039">
    <property type="entry name" value="MHC_I_a_a1/a2"/>
</dbReference>
<evidence type="ECO:0000313" key="6">
    <source>
        <dbReference type="Ensembl" id="ENSEEEP00000064112.1"/>
    </source>
</evidence>
<keyword evidence="4" id="KW-1133">Transmembrane helix</keyword>
<feature type="domain" description="Ig-like" evidence="5">
    <location>
        <begin position="195"/>
        <end position="281"/>
    </location>
</feature>
<dbReference type="Pfam" id="PF07654">
    <property type="entry name" value="C1-set"/>
    <property type="match status" value="1"/>
</dbReference>
<dbReference type="InterPro" id="IPR011161">
    <property type="entry name" value="MHC_I-like_Ag-recog"/>
</dbReference>
<dbReference type="GO" id="GO:0009897">
    <property type="term" value="C:external side of plasma membrane"/>
    <property type="evidence" value="ECO:0007669"/>
    <property type="project" value="TreeGrafter"/>
</dbReference>
<protein>
    <recommendedName>
        <fullName evidence="5">Ig-like domain-containing protein</fullName>
    </recommendedName>
</protein>
<keyword evidence="1" id="KW-0325">Glycoprotein</keyword>